<name>A0A9N9LKS2_9HELO</name>
<protein>
    <recommendedName>
        <fullName evidence="1">Heterokaryon incompatibility domain-containing protein</fullName>
    </recommendedName>
</protein>
<feature type="domain" description="Heterokaryon incompatibility" evidence="1">
    <location>
        <begin position="145"/>
        <end position="284"/>
    </location>
</feature>
<dbReference type="OrthoDB" id="2157530at2759"/>
<reference evidence="2" key="1">
    <citation type="submission" date="2021-07" db="EMBL/GenBank/DDBJ databases">
        <authorList>
            <person name="Durling M."/>
        </authorList>
    </citation>
    <scope>NUCLEOTIDE SEQUENCE</scope>
</reference>
<sequence>MSRWHSSSCLEPDVFLVNQVPHCRACETSAFIALSDINTSNAKSELDIPPDEVDSKLNLHWPSNINWDHQNEPSNDTQTELSPNRLHSKIVGPNEAESVLPSSPVYNKCLERSEIRLIYLEAVLDQDLPIHVCLEVYEHELCPEYETVSYTWASEDGDNNRAQPIYIGPFWDVILQTRNFTALLRYLRPSRGFRLVWIDAISINQRDLVERNNQVARMGDIYRACTRTIVWLGHDLVDRKATARKKVPLELFNQVLKSSPEESALDIESVLKRKYFQRIWVIQELTLAPSSVFPIAGVDFLGAHRTPSGILKSVSQWKFFEDTPASWFQHTHQISYPIDWSLLEILKQMSHSEVEATDPRDKIFGILGLIPHSRTPCSLLNPDYSLSNMATLIGVSAHLLLNLRRPQLLLASVGSKARSPWPTWVPDWRTNWLKAPIRQELHLPDKDYSPLLDSHAANRAEIGTIYSASINFGQAETQFEVMMVV</sequence>
<accession>A0A9N9LKS2</accession>
<evidence type="ECO:0000313" key="3">
    <source>
        <dbReference type="Proteomes" id="UP000701801"/>
    </source>
</evidence>
<dbReference type="PANTHER" id="PTHR24148:SF81">
    <property type="entry name" value="HETEROKARYON INCOMPATIBILITY DOMAIN-CONTAINING PROTEIN"/>
    <property type="match status" value="1"/>
</dbReference>
<evidence type="ECO:0000313" key="2">
    <source>
        <dbReference type="EMBL" id="CAG8975923.1"/>
    </source>
</evidence>
<dbReference type="InterPro" id="IPR010730">
    <property type="entry name" value="HET"/>
</dbReference>
<dbReference type="PANTHER" id="PTHR24148">
    <property type="entry name" value="ANKYRIN REPEAT DOMAIN-CONTAINING PROTEIN 39 HOMOLOG-RELATED"/>
    <property type="match status" value="1"/>
</dbReference>
<dbReference type="Proteomes" id="UP000701801">
    <property type="component" value="Unassembled WGS sequence"/>
</dbReference>
<organism evidence="2 3">
    <name type="scientific">Hymenoscyphus albidus</name>
    <dbReference type="NCBI Taxonomy" id="595503"/>
    <lineage>
        <taxon>Eukaryota</taxon>
        <taxon>Fungi</taxon>
        <taxon>Dikarya</taxon>
        <taxon>Ascomycota</taxon>
        <taxon>Pezizomycotina</taxon>
        <taxon>Leotiomycetes</taxon>
        <taxon>Helotiales</taxon>
        <taxon>Helotiaceae</taxon>
        <taxon>Hymenoscyphus</taxon>
    </lineage>
</organism>
<dbReference type="InterPro" id="IPR052895">
    <property type="entry name" value="HetReg/Transcr_Mod"/>
</dbReference>
<dbReference type="Pfam" id="PF06985">
    <property type="entry name" value="HET"/>
    <property type="match status" value="1"/>
</dbReference>
<proteinExistence type="predicted"/>
<dbReference type="EMBL" id="CAJVRM010000156">
    <property type="protein sequence ID" value="CAG8975923.1"/>
    <property type="molecule type" value="Genomic_DNA"/>
</dbReference>
<evidence type="ECO:0000259" key="1">
    <source>
        <dbReference type="Pfam" id="PF06985"/>
    </source>
</evidence>
<keyword evidence="3" id="KW-1185">Reference proteome</keyword>
<dbReference type="AlphaFoldDB" id="A0A9N9LKS2"/>
<gene>
    <name evidence="2" type="ORF">HYALB_00007051</name>
</gene>
<comment type="caution">
    <text evidence="2">The sequence shown here is derived from an EMBL/GenBank/DDBJ whole genome shotgun (WGS) entry which is preliminary data.</text>
</comment>